<dbReference type="VEuPathDB" id="FungiDB:EMCG_01890"/>
<protein>
    <submittedName>
        <fullName evidence="2">Uncharacterized protein</fullName>
    </submittedName>
</protein>
<feature type="region of interest" description="Disordered" evidence="1">
    <location>
        <begin position="1"/>
        <end position="31"/>
    </location>
</feature>
<name>A0A2B7ZKA9_9EURO</name>
<organism evidence="2 3">
    <name type="scientific">[Emmonsia] crescens</name>
    <dbReference type="NCBI Taxonomy" id="73230"/>
    <lineage>
        <taxon>Eukaryota</taxon>
        <taxon>Fungi</taxon>
        <taxon>Dikarya</taxon>
        <taxon>Ascomycota</taxon>
        <taxon>Pezizomycotina</taxon>
        <taxon>Eurotiomycetes</taxon>
        <taxon>Eurotiomycetidae</taxon>
        <taxon>Onygenales</taxon>
        <taxon>Ajellomycetaceae</taxon>
        <taxon>Emergomyces</taxon>
    </lineage>
</organism>
<accession>A0A2B7ZKA9</accession>
<dbReference type="EMBL" id="PDND01000068">
    <property type="protein sequence ID" value="PGH33257.1"/>
    <property type="molecule type" value="Genomic_DNA"/>
</dbReference>
<proteinExistence type="predicted"/>
<comment type="caution">
    <text evidence="2">The sequence shown here is derived from an EMBL/GenBank/DDBJ whole genome shotgun (WGS) entry which is preliminary data.</text>
</comment>
<evidence type="ECO:0000313" key="2">
    <source>
        <dbReference type="EMBL" id="PGH33257.1"/>
    </source>
</evidence>
<dbReference type="AlphaFoldDB" id="A0A2B7ZKA9"/>
<evidence type="ECO:0000256" key="1">
    <source>
        <dbReference type="SAM" id="MobiDB-lite"/>
    </source>
</evidence>
<gene>
    <name evidence="2" type="ORF">GX50_03935</name>
</gene>
<dbReference type="Proteomes" id="UP000226031">
    <property type="component" value="Unassembled WGS sequence"/>
</dbReference>
<sequence length="316" mass="34430">MESTSPPQTEEKGKNPGASGSVEVAPPTTEKEVYNSFINDDSIESTSGNIKVVPDSAQKEVSYNHPDNAQKEVHIDRNGTSGNIEIANRPATYRKFQVEKSSALGLILPQNLQLTIYNVTSGAYFPSFITTDMHWEDIISALPPLFSLHPVSNFSVSETDDGRIVKFCPSGWQGFTGMKALLEVGENARAGLPSRRWVISRSGWSRHHKMEEEVPAGSVPGSSTPTQFVWKGSMEVLDILDDTAPRCRGNLKLETQDGNTLLAAWKQRRDGRIMGSFTIFEAAKDLVPVEVIVGSGISVVMAERASGVNFFGGLGK</sequence>
<evidence type="ECO:0000313" key="3">
    <source>
        <dbReference type="Proteomes" id="UP000226031"/>
    </source>
</evidence>
<reference evidence="2 3" key="1">
    <citation type="submission" date="2017-10" db="EMBL/GenBank/DDBJ databases">
        <title>Comparative genomics in systemic dimorphic fungi from Ajellomycetaceae.</title>
        <authorList>
            <person name="Munoz J.F."/>
            <person name="Mcewen J.G."/>
            <person name="Clay O.K."/>
            <person name="Cuomo C.A."/>
        </authorList>
    </citation>
    <scope>NUCLEOTIDE SEQUENCE [LARGE SCALE GENOMIC DNA]</scope>
    <source>
        <strain evidence="2 3">UAMH4076</strain>
    </source>
</reference>
<keyword evidence="3" id="KW-1185">Reference proteome</keyword>